<feature type="signal peptide" evidence="1">
    <location>
        <begin position="1"/>
        <end position="18"/>
    </location>
</feature>
<dbReference type="AlphaFoldDB" id="A0A8H5G1R4"/>
<name>A0A8H5G1R4_9AGAR</name>
<evidence type="ECO:0008006" key="4">
    <source>
        <dbReference type="Google" id="ProtNLM"/>
    </source>
</evidence>
<organism evidence="2 3">
    <name type="scientific">Tetrapyrgos nigripes</name>
    <dbReference type="NCBI Taxonomy" id="182062"/>
    <lineage>
        <taxon>Eukaryota</taxon>
        <taxon>Fungi</taxon>
        <taxon>Dikarya</taxon>
        <taxon>Basidiomycota</taxon>
        <taxon>Agaricomycotina</taxon>
        <taxon>Agaricomycetes</taxon>
        <taxon>Agaricomycetidae</taxon>
        <taxon>Agaricales</taxon>
        <taxon>Marasmiineae</taxon>
        <taxon>Marasmiaceae</taxon>
        <taxon>Tetrapyrgos</taxon>
    </lineage>
</organism>
<comment type="caution">
    <text evidence="2">The sequence shown here is derived from an EMBL/GenBank/DDBJ whole genome shotgun (WGS) entry which is preliminary data.</text>
</comment>
<keyword evidence="1" id="KW-0732">Signal</keyword>
<gene>
    <name evidence="2" type="ORF">D9758_013752</name>
</gene>
<reference evidence="2 3" key="1">
    <citation type="journal article" date="2020" name="ISME J.">
        <title>Uncovering the hidden diversity of litter-decomposition mechanisms in mushroom-forming fungi.</title>
        <authorList>
            <person name="Floudas D."/>
            <person name="Bentzer J."/>
            <person name="Ahren D."/>
            <person name="Johansson T."/>
            <person name="Persson P."/>
            <person name="Tunlid A."/>
        </authorList>
    </citation>
    <scope>NUCLEOTIDE SEQUENCE [LARGE SCALE GENOMIC DNA]</scope>
    <source>
        <strain evidence="2 3">CBS 291.85</strain>
    </source>
</reference>
<dbReference type="Proteomes" id="UP000559256">
    <property type="component" value="Unassembled WGS sequence"/>
</dbReference>
<protein>
    <recommendedName>
        <fullName evidence="4">Apple domain-containing protein</fullName>
    </recommendedName>
</protein>
<proteinExistence type="predicted"/>
<accession>A0A8H5G1R4</accession>
<keyword evidence="3" id="KW-1185">Reference proteome</keyword>
<sequence>MHFLPLLPLVFFVSKASALVVSPRVAPRDQLQHLAARAPPETCSSSLITWIDGALSQYKDANRLCMTILGRSGASPITTVGNTVAQTGTTTGYVTASTVTVTVSSDTNTVQQTATSTATITSTVTSTDTTTLTVDTTETDSTFTDMPTVTSTATTYTSTIITYTYSPATPVKRGSSNLGDVYPGCPNSLKNIKLDIARTACECFLGSVQTATALTAQATTVGVLQTVTPTATVTVPAGTVTSISTIIETSSASTTTTVTDTVTTTQTAHTTASTTVQTTTTTTTAATQSQTAGIVYQFTNPQPGTFPGCSYGTYYNTYTLTNDPGPNNDYADAIDTCLGYCYAERTSEGCEAAFISLESGRLTCYLSRLSFNEGGQYLHCDQPTDFSAGFSIIPS</sequence>
<evidence type="ECO:0000313" key="2">
    <source>
        <dbReference type="EMBL" id="KAF5356688.1"/>
    </source>
</evidence>
<evidence type="ECO:0000256" key="1">
    <source>
        <dbReference type="SAM" id="SignalP"/>
    </source>
</evidence>
<feature type="chain" id="PRO_5034897252" description="Apple domain-containing protein" evidence="1">
    <location>
        <begin position="19"/>
        <end position="395"/>
    </location>
</feature>
<evidence type="ECO:0000313" key="3">
    <source>
        <dbReference type="Proteomes" id="UP000559256"/>
    </source>
</evidence>
<dbReference type="EMBL" id="JAACJM010000053">
    <property type="protein sequence ID" value="KAF5356688.1"/>
    <property type="molecule type" value="Genomic_DNA"/>
</dbReference>